<evidence type="ECO:0000313" key="3">
    <source>
        <dbReference type="EMBL" id="SHL69807.1"/>
    </source>
</evidence>
<evidence type="ECO:0000259" key="2">
    <source>
        <dbReference type="Pfam" id="PF00149"/>
    </source>
</evidence>
<name>A0A1M7CRL4_9BACT</name>
<dbReference type="Gene3D" id="3.60.21.10">
    <property type="match status" value="1"/>
</dbReference>
<dbReference type="EMBL" id="FRAS01000019">
    <property type="protein sequence ID" value="SHL69807.1"/>
    <property type="molecule type" value="Genomic_DNA"/>
</dbReference>
<sequence length="392" mass="43325">MVKKLLLGIVLLVILYVGGGIGLIALGVIDKFYFLPGWSIKGPNATKDRSGFAADGPVVYYQGATLISWQIAPRNGKLQLLTDTLKADAVLTCFVSETNRQFRVPLRPTPAQPEVAEYAAVPKLLALSDIEGNFKGFEQLLRGAGVVDQNLNWQYGQGHLVLVGDFFDRGLNVTECLWLMYKLEQEAVQAGGKVHFIVGNHERMNLTGHYKYLRRKYRANADTLGLPYEKWYGSHSLLGRWLRTKNVVERIGTTLFAHGGISPELAAQNLPLTRLNDLARYSLDVPVAHLTPQEKQATQPPTSPDWYRGLAQEKPAEVQVDQVLKTYGATTMVIGHTPVEAIKPLYHGKIIAIDLPHQERCDAGQPLQALLIENGKLSVVDSQGKRQALAAE</sequence>
<keyword evidence="4" id="KW-1185">Reference proteome</keyword>
<keyword evidence="1" id="KW-1133">Transmembrane helix</keyword>
<dbReference type="AlphaFoldDB" id="A0A1M7CRL4"/>
<keyword evidence="1" id="KW-0472">Membrane</keyword>
<gene>
    <name evidence="3" type="ORF">SAMN02746009_03215</name>
</gene>
<dbReference type="STRING" id="1121959.SAMN02746009_03215"/>
<dbReference type="PANTHER" id="PTHR46546">
    <property type="entry name" value="SHEWANELLA-LIKE PROTEIN PHOSPHATASE 1"/>
    <property type="match status" value="1"/>
</dbReference>
<reference evidence="4" key="1">
    <citation type="submission" date="2016-11" db="EMBL/GenBank/DDBJ databases">
        <authorList>
            <person name="Varghese N."/>
            <person name="Submissions S."/>
        </authorList>
    </citation>
    <scope>NUCLEOTIDE SEQUENCE [LARGE SCALE GENOMIC DNA]</scope>
    <source>
        <strain evidence="4">DSM 18569</strain>
    </source>
</reference>
<organism evidence="3 4">
    <name type="scientific">Hymenobacter psychrotolerans DSM 18569</name>
    <dbReference type="NCBI Taxonomy" id="1121959"/>
    <lineage>
        <taxon>Bacteria</taxon>
        <taxon>Pseudomonadati</taxon>
        <taxon>Bacteroidota</taxon>
        <taxon>Cytophagia</taxon>
        <taxon>Cytophagales</taxon>
        <taxon>Hymenobacteraceae</taxon>
        <taxon>Hymenobacter</taxon>
    </lineage>
</organism>
<dbReference type="InterPro" id="IPR004843">
    <property type="entry name" value="Calcineurin-like_PHP"/>
</dbReference>
<dbReference type="Pfam" id="PF00149">
    <property type="entry name" value="Metallophos"/>
    <property type="match status" value="1"/>
</dbReference>
<dbReference type="InterPro" id="IPR029052">
    <property type="entry name" value="Metallo-depent_PP-like"/>
</dbReference>
<dbReference type="PANTHER" id="PTHR46546:SF4">
    <property type="entry name" value="SHEWANELLA-LIKE PROTEIN PHOSPHATASE 1"/>
    <property type="match status" value="1"/>
</dbReference>
<keyword evidence="1" id="KW-0812">Transmembrane</keyword>
<protein>
    <submittedName>
        <fullName evidence="3">Calcineurin-like phosphoesterase</fullName>
    </submittedName>
</protein>
<feature type="domain" description="Calcineurin-like phosphoesterase" evidence="2">
    <location>
        <begin position="123"/>
        <end position="339"/>
    </location>
</feature>
<dbReference type="SUPFAM" id="SSF56300">
    <property type="entry name" value="Metallo-dependent phosphatases"/>
    <property type="match status" value="1"/>
</dbReference>
<evidence type="ECO:0000256" key="1">
    <source>
        <dbReference type="SAM" id="Phobius"/>
    </source>
</evidence>
<accession>A0A1M7CRL4</accession>
<feature type="transmembrane region" description="Helical" evidence="1">
    <location>
        <begin position="6"/>
        <end position="29"/>
    </location>
</feature>
<proteinExistence type="predicted"/>
<dbReference type="Proteomes" id="UP000183947">
    <property type="component" value="Unassembled WGS sequence"/>
</dbReference>
<dbReference type="GO" id="GO:0016787">
    <property type="term" value="F:hydrolase activity"/>
    <property type="evidence" value="ECO:0007669"/>
    <property type="project" value="InterPro"/>
</dbReference>
<evidence type="ECO:0000313" key="4">
    <source>
        <dbReference type="Proteomes" id="UP000183947"/>
    </source>
</evidence>